<evidence type="ECO:0000256" key="3">
    <source>
        <dbReference type="ARBA" id="ARBA00022618"/>
    </source>
</evidence>
<reference evidence="12 13" key="1">
    <citation type="submission" date="2024-03" db="EMBL/GenBank/DDBJ databases">
        <title>High-quality draft genome sequencing of Tistrella sp. BH-R2-4.</title>
        <authorList>
            <person name="Dong C."/>
        </authorList>
    </citation>
    <scope>NUCLEOTIDE SEQUENCE [LARGE SCALE GENOMIC DNA]</scope>
    <source>
        <strain evidence="12 13">BH-R2-4</strain>
    </source>
</reference>
<dbReference type="HAMAP" id="MF_01808">
    <property type="entry name" value="Recomb_XerC_XerD"/>
    <property type="match status" value="1"/>
</dbReference>
<comment type="function">
    <text evidence="9">Site-specific tyrosine recombinase, which acts by catalyzing the cutting and rejoining of the recombining DNA molecules. The XerC-XerD complex is essential to convert dimers of the bacterial chromosome into monomers to permit their segregation at cell division. It also contributes to the segregational stability of plasmids.</text>
</comment>
<feature type="active site" evidence="9">
    <location>
        <position position="291"/>
    </location>
</feature>
<dbReference type="InterPro" id="IPR050090">
    <property type="entry name" value="Tyrosine_recombinase_XerCD"/>
</dbReference>
<evidence type="ECO:0000256" key="1">
    <source>
        <dbReference type="ARBA" id="ARBA00004496"/>
    </source>
</evidence>
<evidence type="ECO:0000256" key="9">
    <source>
        <dbReference type="HAMAP-Rule" id="MF_01808"/>
    </source>
</evidence>
<sequence length="326" mass="34909">MPAPDEGTGCSPPAEKPAPLTADRLRIEAFLEMLGAEGGVADNTLIAYATDLADAAITLKPEGGLATAGADGLSRYLAALEARGLAPWTQARRLSALRRFFRFLVSDGRRPDQPTDRLDAPRRHRPLPRMLSEDDVDRLINAAHAMEGPEGRRLAAIVELLYATGLRVSELVTLPAAALIRDPRVLMVRGKGGRDRIVPLGAPARAAAAAYLAVRGVFLPADRKAQSFLFPSRAAEGHLTRQRIGQLLKALALDAGIAPERVSPHVLRHAFASHLLSGGADLRVVQQLLGHADITTTQIYTHVLDADLRRAIERAHPLAGAGRRGG</sequence>
<evidence type="ECO:0000256" key="4">
    <source>
        <dbReference type="ARBA" id="ARBA00022829"/>
    </source>
</evidence>
<dbReference type="InterPro" id="IPR004107">
    <property type="entry name" value="Integrase_SAM-like_N"/>
</dbReference>
<dbReference type="NCBIfam" id="NF001399">
    <property type="entry name" value="PRK00283.1"/>
    <property type="match status" value="1"/>
</dbReference>
<dbReference type="PANTHER" id="PTHR30349">
    <property type="entry name" value="PHAGE INTEGRASE-RELATED"/>
    <property type="match status" value="1"/>
</dbReference>
<gene>
    <name evidence="9" type="primary">xerC</name>
    <name evidence="12" type="ORF">WG926_12285</name>
</gene>
<feature type="active site" evidence="9">
    <location>
        <position position="268"/>
    </location>
</feature>
<name>A0ABU9YJW1_9PROT</name>
<evidence type="ECO:0000313" key="12">
    <source>
        <dbReference type="EMBL" id="MEN2989084.1"/>
    </source>
</evidence>
<feature type="domain" description="Tyr recombinase" evidence="10">
    <location>
        <begin position="126"/>
        <end position="313"/>
    </location>
</feature>
<protein>
    <recommendedName>
        <fullName evidence="9">Tyrosine recombinase XerC</fullName>
    </recommendedName>
</protein>
<dbReference type="Gene3D" id="1.10.150.130">
    <property type="match status" value="1"/>
</dbReference>
<keyword evidence="2 9" id="KW-0963">Cytoplasm</keyword>
<keyword evidence="4 9" id="KW-0159">Chromosome partition</keyword>
<dbReference type="Pfam" id="PF02899">
    <property type="entry name" value="Phage_int_SAM_1"/>
    <property type="match status" value="1"/>
</dbReference>
<dbReference type="InterPro" id="IPR023009">
    <property type="entry name" value="Tyrosine_recombinase_XerC/XerD"/>
</dbReference>
<dbReference type="InterPro" id="IPR011010">
    <property type="entry name" value="DNA_brk_join_enz"/>
</dbReference>
<evidence type="ECO:0000256" key="2">
    <source>
        <dbReference type="ARBA" id="ARBA00022490"/>
    </source>
</evidence>
<feature type="active site" evidence="9">
    <location>
        <position position="265"/>
    </location>
</feature>
<comment type="subcellular location">
    <subcellularLocation>
        <location evidence="1 9">Cytoplasm</location>
    </subcellularLocation>
</comment>
<evidence type="ECO:0000313" key="13">
    <source>
        <dbReference type="Proteomes" id="UP001413721"/>
    </source>
</evidence>
<keyword evidence="6 9" id="KW-0238">DNA-binding</keyword>
<feature type="active site" evidence="9">
    <location>
        <position position="167"/>
    </location>
</feature>
<dbReference type="InterPro" id="IPR013762">
    <property type="entry name" value="Integrase-like_cat_sf"/>
</dbReference>
<comment type="caution">
    <text evidence="12">The sequence shown here is derived from an EMBL/GenBank/DDBJ whole genome shotgun (WGS) entry which is preliminary data.</text>
</comment>
<accession>A0ABU9YJW1</accession>
<comment type="subunit">
    <text evidence="9">Forms a cyclic heterotetrameric complex composed of two molecules of XerC and two molecules of XerD.</text>
</comment>
<organism evidence="12 13">
    <name type="scientific">Tistrella arctica</name>
    <dbReference type="NCBI Taxonomy" id="3133430"/>
    <lineage>
        <taxon>Bacteria</taxon>
        <taxon>Pseudomonadati</taxon>
        <taxon>Pseudomonadota</taxon>
        <taxon>Alphaproteobacteria</taxon>
        <taxon>Geminicoccales</taxon>
        <taxon>Geminicoccaceae</taxon>
        <taxon>Tistrella</taxon>
    </lineage>
</organism>
<dbReference type="Gene3D" id="1.10.443.10">
    <property type="entry name" value="Intergrase catalytic core"/>
    <property type="match status" value="1"/>
</dbReference>
<evidence type="ECO:0000259" key="11">
    <source>
        <dbReference type="PROSITE" id="PS51900"/>
    </source>
</evidence>
<dbReference type="InterPro" id="IPR002104">
    <property type="entry name" value="Integrase_catalytic"/>
</dbReference>
<feature type="domain" description="Core-binding (CB)" evidence="11">
    <location>
        <begin position="21"/>
        <end position="105"/>
    </location>
</feature>
<dbReference type="RefSeq" id="WP_345933821.1">
    <property type="nucleotide sequence ID" value="NZ_JBBKTV010000006.1"/>
</dbReference>
<comment type="similarity">
    <text evidence="9">Belongs to the 'phage' integrase family. XerC subfamily.</text>
</comment>
<dbReference type="Proteomes" id="UP001413721">
    <property type="component" value="Unassembled WGS sequence"/>
</dbReference>
<evidence type="ECO:0000256" key="8">
    <source>
        <dbReference type="ARBA" id="ARBA00023306"/>
    </source>
</evidence>
<keyword evidence="8 9" id="KW-0131">Cell cycle</keyword>
<evidence type="ECO:0000259" key="10">
    <source>
        <dbReference type="PROSITE" id="PS51898"/>
    </source>
</evidence>
<dbReference type="SUPFAM" id="SSF56349">
    <property type="entry name" value="DNA breaking-rejoining enzymes"/>
    <property type="match status" value="1"/>
</dbReference>
<dbReference type="InterPro" id="IPR044068">
    <property type="entry name" value="CB"/>
</dbReference>
<keyword evidence="5 9" id="KW-0229">DNA integration</keyword>
<evidence type="ECO:0000256" key="7">
    <source>
        <dbReference type="ARBA" id="ARBA00023172"/>
    </source>
</evidence>
<dbReference type="InterPro" id="IPR010998">
    <property type="entry name" value="Integrase_recombinase_N"/>
</dbReference>
<keyword evidence="7 9" id="KW-0233">DNA recombination</keyword>
<feature type="active site" description="O-(3'-phospho-DNA)-tyrosine intermediate" evidence="9">
    <location>
        <position position="300"/>
    </location>
</feature>
<proteinExistence type="inferred from homology"/>
<dbReference type="PROSITE" id="PS51898">
    <property type="entry name" value="TYR_RECOMBINASE"/>
    <property type="match status" value="1"/>
</dbReference>
<feature type="active site" evidence="9">
    <location>
        <position position="191"/>
    </location>
</feature>
<keyword evidence="13" id="KW-1185">Reference proteome</keyword>
<keyword evidence="3 9" id="KW-0132">Cell division</keyword>
<evidence type="ECO:0000256" key="6">
    <source>
        <dbReference type="ARBA" id="ARBA00023125"/>
    </source>
</evidence>
<dbReference type="EMBL" id="JBBKTW010000004">
    <property type="protein sequence ID" value="MEN2989084.1"/>
    <property type="molecule type" value="Genomic_DNA"/>
</dbReference>
<dbReference type="PROSITE" id="PS51900">
    <property type="entry name" value="CB"/>
    <property type="match status" value="1"/>
</dbReference>
<evidence type="ECO:0000256" key="5">
    <source>
        <dbReference type="ARBA" id="ARBA00022908"/>
    </source>
</evidence>
<dbReference type="Pfam" id="PF00589">
    <property type="entry name" value="Phage_integrase"/>
    <property type="match status" value="1"/>
</dbReference>
<dbReference type="PANTHER" id="PTHR30349:SF90">
    <property type="entry name" value="TYROSINE RECOMBINASE XERD"/>
    <property type="match status" value="1"/>
</dbReference>